<dbReference type="EMBL" id="BONG01000080">
    <property type="protein sequence ID" value="GIF94067.1"/>
    <property type="molecule type" value="Genomic_DNA"/>
</dbReference>
<dbReference type="PANTHER" id="PTHR30204:SF97">
    <property type="entry name" value="MERR FAMILY REGULATORY PROTEIN"/>
    <property type="match status" value="1"/>
</dbReference>
<dbReference type="SUPFAM" id="SSF46955">
    <property type="entry name" value="Putative DNA-binding domain"/>
    <property type="match status" value="1"/>
</dbReference>
<evidence type="ECO:0000259" key="3">
    <source>
        <dbReference type="PROSITE" id="PS51332"/>
    </source>
</evidence>
<proteinExistence type="predicted"/>
<dbReference type="InterPro" id="IPR009061">
    <property type="entry name" value="DNA-bd_dom_put_sf"/>
</dbReference>
<comment type="caution">
    <text evidence="4">The sequence shown here is derived from an EMBL/GenBank/DDBJ whole genome shotgun (WGS) entry which is preliminary data.</text>
</comment>
<name>A0A8J3JZS4_9ACTN</name>
<dbReference type="SMART" id="SM00422">
    <property type="entry name" value="HTH_MERR"/>
    <property type="match status" value="1"/>
</dbReference>
<dbReference type="PROSITE" id="PS50937">
    <property type="entry name" value="HTH_MERR_2"/>
    <property type="match status" value="1"/>
</dbReference>
<dbReference type="InterPro" id="IPR047057">
    <property type="entry name" value="MerR_fam"/>
</dbReference>
<feature type="domain" description="B12-binding" evidence="3">
    <location>
        <begin position="188"/>
        <end position="306"/>
    </location>
</feature>
<dbReference type="Pfam" id="PF13411">
    <property type="entry name" value="MerR_1"/>
    <property type="match status" value="1"/>
</dbReference>
<organism evidence="4 5">
    <name type="scientific">Catellatospora chokoriensis</name>
    <dbReference type="NCBI Taxonomy" id="310353"/>
    <lineage>
        <taxon>Bacteria</taxon>
        <taxon>Bacillati</taxon>
        <taxon>Actinomycetota</taxon>
        <taxon>Actinomycetes</taxon>
        <taxon>Micromonosporales</taxon>
        <taxon>Micromonosporaceae</taxon>
        <taxon>Catellatospora</taxon>
    </lineage>
</organism>
<reference evidence="4 5" key="1">
    <citation type="submission" date="2021-01" db="EMBL/GenBank/DDBJ databases">
        <title>Whole genome shotgun sequence of Catellatospora chokoriensis NBRC 107358.</title>
        <authorList>
            <person name="Komaki H."/>
            <person name="Tamura T."/>
        </authorList>
    </citation>
    <scope>NUCLEOTIDE SEQUENCE [LARGE SCALE GENOMIC DNA]</scope>
    <source>
        <strain evidence="4 5">NBRC 107358</strain>
    </source>
</reference>
<dbReference type="SUPFAM" id="SSF52242">
    <property type="entry name" value="Cobalamin (vitamin B12)-binding domain"/>
    <property type="match status" value="1"/>
</dbReference>
<evidence type="ECO:0000313" key="4">
    <source>
        <dbReference type="EMBL" id="GIF94067.1"/>
    </source>
</evidence>
<gene>
    <name evidence="4" type="ORF">Cch02nite_75110</name>
</gene>
<dbReference type="RefSeq" id="WP_191839867.1">
    <property type="nucleotide sequence ID" value="NZ_BAAALB010000052.1"/>
</dbReference>
<evidence type="ECO:0000256" key="1">
    <source>
        <dbReference type="ARBA" id="ARBA00023125"/>
    </source>
</evidence>
<dbReference type="InterPro" id="IPR036724">
    <property type="entry name" value="Cobalamin-bd_sf"/>
</dbReference>
<evidence type="ECO:0000259" key="2">
    <source>
        <dbReference type="PROSITE" id="PS50937"/>
    </source>
</evidence>
<evidence type="ECO:0000313" key="5">
    <source>
        <dbReference type="Proteomes" id="UP000619293"/>
    </source>
</evidence>
<keyword evidence="5" id="KW-1185">Reference proteome</keyword>
<dbReference type="Gene3D" id="3.40.50.280">
    <property type="entry name" value="Cobalamin-binding domain"/>
    <property type="match status" value="1"/>
</dbReference>
<dbReference type="PROSITE" id="PS51332">
    <property type="entry name" value="B12_BINDING"/>
    <property type="match status" value="1"/>
</dbReference>
<dbReference type="PANTHER" id="PTHR30204">
    <property type="entry name" value="REDOX-CYCLING DRUG-SENSING TRANSCRIPTIONAL ACTIVATOR SOXR"/>
    <property type="match status" value="1"/>
</dbReference>
<dbReference type="GO" id="GO:0046872">
    <property type="term" value="F:metal ion binding"/>
    <property type="evidence" value="ECO:0007669"/>
    <property type="project" value="InterPro"/>
</dbReference>
<sequence length="306" mass="32247">MAGEDEGLSAGAVARRLGIAVTTLRTWHQRYGLGPSGHDPGHHRRYDADALARLETMRRLTAEGVPAAEAARVARSAAADGIAQLTEQRPHTRDGGGHTVAVGRAGAQARGLARAAMRLDALTVRHLVQESVAEHGVVDAWQDLLVPVLVGIGTRHAATQRLIDVEHLVSRCVSEVFGGVRRPAPGSPVPVLLACADEEQHSLPLEAMAAALAERGVGARLLGARVPPRALLDAVRRTGPSIVVVWSHLPETADVATLRAVLELPRRPAVVAATGPGWPDELPAGVLRPRTLDEALTLVATVNPAR</sequence>
<feature type="domain" description="HTH merR-type" evidence="2">
    <location>
        <begin position="7"/>
        <end position="76"/>
    </location>
</feature>
<dbReference type="AlphaFoldDB" id="A0A8J3JZS4"/>
<protein>
    <submittedName>
        <fullName evidence="4">Transcriptional regulator</fullName>
    </submittedName>
</protein>
<dbReference type="InterPro" id="IPR003759">
    <property type="entry name" value="Cbl-bd_cap"/>
</dbReference>
<dbReference type="GO" id="GO:0003677">
    <property type="term" value="F:DNA binding"/>
    <property type="evidence" value="ECO:0007669"/>
    <property type="project" value="UniProtKB-KW"/>
</dbReference>
<dbReference type="InterPro" id="IPR000551">
    <property type="entry name" value="MerR-type_HTH_dom"/>
</dbReference>
<dbReference type="GO" id="GO:0003700">
    <property type="term" value="F:DNA-binding transcription factor activity"/>
    <property type="evidence" value="ECO:0007669"/>
    <property type="project" value="InterPro"/>
</dbReference>
<dbReference type="Gene3D" id="1.10.1660.10">
    <property type="match status" value="1"/>
</dbReference>
<keyword evidence="1" id="KW-0238">DNA-binding</keyword>
<dbReference type="GO" id="GO:0031419">
    <property type="term" value="F:cobalamin binding"/>
    <property type="evidence" value="ECO:0007669"/>
    <property type="project" value="InterPro"/>
</dbReference>
<dbReference type="InterPro" id="IPR036594">
    <property type="entry name" value="Meth_synthase_dom"/>
</dbReference>
<dbReference type="Gene3D" id="1.10.1240.10">
    <property type="entry name" value="Methionine synthase domain"/>
    <property type="match status" value="1"/>
</dbReference>
<dbReference type="InterPro" id="IPR006158">
    <property type="entry name" value="Cobalamin-bd"/>
</dbReference>
<accession>A0A8J3JZS4</accession>
<dbReference type="Proteomes" id="UP000619293">
    <property type="component" value="Unassembled WGS sequence"/>
</dbReference>
<dbReference type="Pfam" id="PF02607">
    <property type="entry name" value="B12-binding_2"/>
    <property type="match status" value="1"/>
</dbReference>